<dbReference type="Pfam" id="PF10143">
    <property type="entry name" value="PhosphMutase"/>
    <property type="match status" value="1"/>
</dbReference>
<keyword evidence="8" id="KW-1185">Reference proteome</keyword>
<evidence type="ECO:0000256" key="4">
    <source>
        <dbReference type="ARBA" id="ARBA00005524"/>
    </source>
</evidence>
<dbReference type="GO" id="GO:0046872">
    <property type="term" value="F:metal ion binding"/>
    <property type="evidence" value="ECO:0007669"/>
    <property type="project" value="InterPro"/>
</dbReference>
<comment type="catalytic activity">
    <reaction evidence="1">
        <text>(2R)-2-phosphoglycerate = (2R)-3-phosphoglycerate</text>
        <dbReference type="Rhea" id="RHEA:15901"/>
        <dbReference type="ChEBI" id="CHEBI:58272"/>
        <dbReference type="ChEBI" id="CHEBI:58289"/>
        <dbReference type="EC" id="5.4.2.12"/>
    </reaction>
</comment>
<evidence type="ECO:0000259" key="6">
    <source>
        <dbReference type="Pfam" id="PF01676"/>
    </source>
</evidence>
<evidence type="ECO:0000313" key="8">
    <source>
        <dbReference type="Proteomes" id="UP000242875"/>
    </source>
</evidence>
<dbReference type="SUPFAM" id="SSF53649">
    <property type="entry name" value="Alkaline phosphatase-like"/>
    <property type="match status" value="1"/>
</dbReference>
<name>A0A261Y591_9FUNG</name>
<evidence type="ECO:0000313" key="7">
    <source>
        <dbReference type="EMBL" id="OZJ05767.1"/>
    </source>
</evidence>
<dbReference type="InterPro" id="IPR004456">
    <property type="entry name" value="Pglycerate_mutase_ApgM"/>
</dbReference>
<evidence type="ECO:0000256" key="5">
    <source>
        <dbReference type="ARBA" id="ARBA00023152"/>
    </source>
</evidence>
<organism evidence="7 8">
    <name type="scientific">Bifiguratus adelaidae</name>
    <dbReference type="NCBI Taxonomy" id="1938954"/>
    <lineage>
        <taxon>Eukaryota</taxon>
        <taxon>Fungi</taxon>
        <taxon>Fungi incertae sedis</taxon>
        <taxon>Mucoromycota</taxon>
        <taxon>Mucoromycotina</taxon>
        <taxon>Endogonomycetes</taxon>
        <taxon>Endogonales</taxon>
        <taxon>Endogonales incertae sedis</taxon>
        <taxon>Bifiguratus</taxon>
    </lineage>
</organism>
<dbReference type="InterPro" id="IPR023214">
    <property type="entry name" value="HAD_sf"/>
</dbReference>
<comment type="similarity">
    <text evidence="4">Belongs to the BPG-independent phosphoglycerate mutase family. A-PGAM subfamily.</text>
</comment>
<dbReference type="EMBL" id="MVBO01000010">
    <property type="protein sequence ID" value="OZJ05767.1"/>
    <property type="molecule type" value="Genomic_DNA"/>
</dbReference>
<feature type="domain" description="Metalloenzyme" evidence="6">
    <location>
        <begin position="162"/>
        <end position="523"/>
    </location>
</feature>
<dbReference type="GO" id="GO:0006096">
    <property type="term" value="P:glycolytic process"/>
    <property type="evidence" value="ECO:0007669"/>
    <property type="project" value="UniProtKB-KW"/>
</dbReference>
<evidence type="ECO:0000256" key="2">
    <source>
        <dbReference type="ARBA" id="ARBA00002315"/>
    </source>
</evidence>
<dbReference type="GO" id="GO:0004619">
    <property type="term" value="F:phosphoglycerate mutase activity"/>
    <property type="evidence" value="ECO:0007669"/>
    <property type="project" value="UniProtKB-EC"/>
</dbReference>
<dbReference type="Pfam" id="PF06888">
    <property type="entry name" value="Put_Phosphatase"/>
    <property type="match status" value="1"/>
</dbReference>
<dbReference type="InterPro" id="IPR036412">
    <property type="entry name" value="HAD-like_sf"/>
</dbReference>
<dbReference type="Proteomes" id="UP000242875">
    <property type="component" value="Unassembled WGS sequence"/>
</dbReference>
<dbReference type="PANTHER" id="PTHR31209">
    <property type="entry name" value="COFACTOR-INDEPENDENT PHOSPHOGLYCERATE MUTASE"/>
    <property type="match status" value="1"/>
</dbReference>
<comment type="pathway">
    <text evidence="3">Carbohydrate degradation.</text>
</comment>
<comment type="function">
    <text evidence="2">Catalyzes the interconversion of 2-phosphoglycerate and 3-phosphoglycerate.</text>
</comment>
<comment type="caution">
    <text evidence="7">The sequence shown here is derived from an EMBL/GenBank/DDBJ whole genome shotgun (WGS) entry which is preliminary data.</text>
</comment>
<dbReference type="InterPro" id="IPR016965">
    <property type="entry name" value="Pase_PHOSPHO-typ"/>
</dbReference>
<evidence type="ECO:0000256" key="1">
    <source>
        <dbReference type="ARBA" id="ARBA00000370"/>
    </source>
</evidence>
<reference evidence="7 8" key="1">
    <citation type="journal article" date="2017" name="Mycologia">
        <title>Bifiguratus adelaidae, gen. et sp. nov., a new member of Mucoromycotina in endophytic and soil-dwelling habitats.</title>
        <authorList>
            <person name="Torres-Cruz T.J."/>
            <person name="Billingsley Tobias T.L."/>
            <person name="Almatruk M."/>
            <person name="Hesse C."/>
            <person name="Kuske C.R."/>
            <person name="Desiro A."/>
            <person name="Benucci G.M."/>
            <person name="Bonito G."/>
            <person name="Stajich J.E."/>
            <person name="Dunlap C."/>
            <person name="Arnold A.E."/>
            <person name="Porras-Alfaro A."/>
        </authorList>
    </citation>
    <scope>NUCLEOTIDE SEQUENCE [LARGE SCALE GENOMIC DNA]</scope>
    <source>
        <strain evidence="7 8">AZ0501</strain>
    </source>
</reference>
<dbReference type="InterPro" id="IPR006124">
    <property type="entry name" value="Metalloenzyme"/>
</dbReference>
<evidence type="ECO:0000256" key="3">
    <source>
        <dbReference type="ARBA" id="ARBA00004921"/>
    </source>
</evidence>
<dbReference type="AlphaFoldDB" id="A0A261Y591"/>
<dbReference type="SUPFAM" id="SSF56784">
    <property type="entry name" value="HAD-like"/>
    <property type="match status" value="1"/>
</dbReference>
<keyword evidence="5" id="KW-0324">Glycolysis</keyword>
<sequence>MPAAVDKLPRVLAVFDFDWSLINHDSDYWVVNGLAPEVWEETHALSQAGGQWTDLMDRALGRMHQLGITREQIEQRLDDVPVHPGLLKTVELLSSMTPPADLFILSDANTAFIDRILRSYKIRHLFRIHQDEGEVNVQRHHVCGRWSVFFALLICGMSTCKLLFFLVDGLGDVAIPELDHKTPLQYANTPHMDALAACGLSGLMDPVEPGLACGSDTAHMSILGYDPRKYYRGRGAFESMGAGLPMIHGDIAFKSNFATLDQGTNIVLRRRASRHFELEGPILCQALDKCLPSSNAPSPEAQRTCAVINELSREIQRILTNHPVNAERKAAGKTVANCVLLRGAGSRIEEQVPTIQELHGLRASMIAPTCIIAGLGMSIGMDVLTVPGATGDYQTNLQAKGDAAVAAITSSGYDFCFVHIKAVDDAGHDKDVHRKIHFLQEIDHVLGRVVKQLEQMQVPVVITLTGDHSTPVLYGDHSYEPVPVTMARLSANPVEMSMTCDHVTCFDEISARQGALGRFRGLELMGVIKKVMTIKAAANAAAIKRGSAAYYNPNTGATNMKEYPLGTTNYEPVNVIISGLSGGSVSNPDDSVKGGILSWFQAINFDHECFNLHAGGYDGFDSGDGRGFQNQTFIYRENYNDPSGVGSCTESLIGGQHVRGFYQSTSGAWFIAASQEESASQNHNIVPNGYDLGRNYVANNAVKGGTGFDGCVFGPATVEDITNLVAPNDGSGYNHGIGTDGVVKLITVPAPTGC</sequence>
<dbReference type="InterPro" id="IPR017850">
    <property type="entry name" value="Alkaline_phosphatase_core_sf"/>
</dbReference>
<dbReference type="Gene3D" id="3.40.720.10">
    <property type="entry name" value="Alkaline Phosphatase, subunit A"/>
    <property type="match status" value="2"/>
</dbReference>
<dbReference type="Gene3D" id="3.40.50.1000">
    <property type="entry name" value="HAD superfamily/HAD-like"/>
    <property type="match status" value="1"/>
</dbReference>
<dbReference type="CDD" id="cd16011">
    <property type="entry name" value="iPGM_like"/>
    <property type="match status" value="1"/>
</dbReference>
<protein>
    <recommendedName>
        <fullName evidence="6">Metalloenzyme domain-containing protein</fullName>
    </recommendedName>
</protein>
<dbReference type="GO" id="GO:0016791">
    <property type="term" value="F:phosphatase activity"/>
    <property type="evidence" value="ECO:0007669"/>
    <property type="project" value="InterPro"/>
</dbReference>
<dbReference type="Pfam" id="PF01676">
    <property type="entry name" value="Metalloenzyme"/>
    <property type="match status" value="1"/>
</dbReference>
<gene>
    <name evidence="7" type="ORF">BZG36_01326</name>
</gene>
<dbReference type="OrthoDB" id="2310204at2759"/>
<dbReference type="PANTHER" id="PTHR31209:SF0">
    <property type="entry name" value="METALLOENZYME DOMAIN-CONTAINING PROTEIN"/>
    <property type="match status" value="1"/>
</dbReference>
<proteinExistence type="inferred from homology"/>
<accession>A0A261Y591</accession>